<feature type="signal peptide" evidence="3">
    <location>
        <begin position="1"/>
        <end position="24"/>
    </location>
</feature>
<accession>A0A923SAT9</accession>
<organism evidence="4 5">
    <name type="scientific">Ramlibacter cellulosilyticus</name>
    <dbReference type="NCBI Taxonomy" id="2764187"/>
    <lineage>
        <taxon>Bacteria</taxon>
        <taxon>Pseudomonadati</taxon>
        <taxon>Pseudomonadota</taxon>
        <taxon>Betaproteobacteria</taxon>
        <taxon>Burkholderiales</taxon>
        <taxon>Comamonadaceae</taxon>
        <taxon>Ramlibacter</taxon>
    </lineage>
</organism>
<dbReference type="Proteomes" id="UP000608513">
    <property type="component" value="Unassembled WGS sequence"/>
</dbReference>
<proteinExistence type="predicted"/>
<feature type="chain" id="PRO_5036711738" evidence="3">
    <location>
        <begin position="25"/>
        <end position="660"/>
    </location>
</feature>
<feature type="coiled-coil region" evidence="1">
    <location>
        <begin position="249"/>
        <end position="283"/>
    </location>
</feature>
<evidence type="ECO:0000256" key="1">
    <source>
        <dbReference type="SAM" id="Coils"/>
    </source>
</evidence>
<protein>
    <submittedName>
        <fullName evidence="4">Uncharacterized protein</fullName>
    </submittedName>
</protein>
<evidence type="ECO:0000313" key="4">
    <source>
        <dbReference type="EMBL" id="MBC5783131.1"/>
    </source>
</evidence>
<evidence type="ECO:0000256" key="3">
    <source>
        <dbReference type="SAM" id="SignalP"/>
    </source>
</evidence>
<name>A0A923SAT9_9BURK</name>
<sequence length="660" mass="70158">MKNLLTPGSTLAVALLLGWAGAHGQMLGSPNADVLMGKPLDMSLPARFASPDAGDECVQADVFYGESRVNAGNVRATVTGPADQRRIRVESTAPIDEPVVTVSVRAGCRNTVTRNYTLLPEYPSETRLAALDARAALASAAAAVPLRMANGTAPNTSPRRPAAGPAIVARADAATQPAAVATRNAPPARALRKEARATGPRLRLEPVDLPERDAILRVSTTLAEPDGDASRRATAALLWQAINADPAEVLRTSLMIQKLEQELAQLRQSTSQTRAEMAALRQRLDQAQQPWYVSPLVVQLLALLVLAGAAAAGLFWYRTRDVKVLGEPWYVPGPAANEPEVASATADVVHEEPARVEPAVEAVPSQPVVAPVVAAPIVAAAAADDDDHSIDFELPGKPAVRSVPRGDGVMRVETLAATLEEADFLRSLGLRGDAMDILKAYLQDSTGPAPLAYLELMRLCEEAEDPAAVATVRRRYAQVFGVEAPRLAQITAEHGMDTMPDLSARITRSWSSGEALQVIEEALFVVPTPAAPLTLQAGRDLLGLYDLALVRAAEGGMPQPADAPLAPWAHAEDAQAAAQQMADADGGRHFALDVDLTAPAPLEDTTEFQLEPMLERVKESAREQAARDQAAREEAARKAREEEDAFSAAVASERAPVSRY</sequence>
<evidence type="ECO:0000256" key="2">
    <source>
        <dbReference type="SAM" id="MobiDB-lite"/>
    </source>
</evidence>
<comment type="caution">
    <text evidence="4">The sequence shown here is derived from an EMBL/GenBank/DDBJ whole genome shotgun (WGS) entry which is preliminary data.</text>
</comment>
<dbReference type="EMBL" id="JACORT010000003">
    <property type="protein sequence ID" value="MBC5783131.1"/>
    <property type="molecule type" value="Genomic_DNA"/>
</dbReference>
<keyword evidence="3" id="KW-0732">Signal</keyword>
<reference evidence="4" key="1">
    <citation type="submission" date="2020-08" db="EMBL/GenBank/DDBJ databases">
        <title>Ramlibacter sp. USB13 16S ribosomal RNA gene genome sequencing and assembly.</title>
        <authorList>
            <person name="Kang M."/>
        </authorList>
    </citation>
    <scope>NUCLEOTIDE SEQUENCE</scope>
    <source>
        <strain evidence="4">USB13</strain>
    </source>
</reference>
<keyword evidence="5" id="KW-1185">Reference proteome</keyword>
<dbReference type="RefSeq" id="WP_187075882.1">
    <property type="nucleotide sequence ID" value="NZ_JACORT010000003.1"/>
</dbReference>
<feature type="region of interest" description="Disordered" evidence="2">
    <location>
        <begin position="618"/>
        <end position="660"/>
    </location>
</feature>
<gene>
    <name evidence="4" type="ORF">H8N03_09265</name>
</gene>
<evidence type="ECO:0000313" key="5">
    <source>
        <dbReference type="Proteomes" id="UP000608513"/>
    </source>
</evidence>
<feature type="compositionally biased region" description="Basic and acidic residues" evidence="2">
    <location>
        <begin position="618"/>
        <end position="641"/>
    </location>
</feature>
<dbReference type="AlphaFoldDB" id="A0A923SAT9"/>
<keyword evidence="1" id="KW-0175">Coiled coil</keyword>